<keyword evidence="1" id="KW-1133">Transmembrane helix</keyword>
<comment type="caution">
    <text evidence="2">The sequence shown here is derived from an EMBL/GenBank/DDBJ whole genome shotgun (WGS) entry which is preliminary data.</text>
</comment>
<evidence type="ECO:0000313" key="3">
    <source>
        <dbReference type="Proteomes" id="UP000324222"/>
    </source>
</evidence>
<accession>A0A5B7KH41</accession>
<protein>
    <submittedName>
        <fullName evidence="2">Uncharacterized protein</fullName>
    </submittedName>
</protein>
<proteinExistence type="predicted"/>
<name>A0A5B7KH41_PORTR</name>
<keyword evidence="1" id="KW-0472">Membrane</keyword>
<evidence type="ECO:0000256" key="1">
    <source>
        <dbReference type="SAM" id="Phobius"/>
    </source>
</evidence>
<dbReference type="AlphaFoldDB" id="A0A5B7KH41"/>
<gene>
    <name evidence="2" type="ORF">E2C01_100105</name>
</gene>
<sequence>MPKGKDWNIFLQSGDNKTELIKFLANHYKSDSFRSKLDIPLVFTESNNTWMITSQEVLLEQCNHHEADTRVVRHASLSERPVVVVATDTDIFALHIYAFSKVAPAEKWYMKINKESYVDIGDFCRTYGKEVCDVMPAYHSMTGCDTTSYKYKVGKVKPFKKMVAHLMSFLPSMSLKHSKNAEFPFFICFPQSCRLAMKALMVSVCTITLLLCPRNFLFSSFRVSKISAR</sequence>
<dbReference type="Proteomes" id="UP000324222">
    <property type="component" value="Unassembled WGS sequence"/>
</dbReference>
<reference evidence="2 3" key="1">
    <citation type="submission" date="2019-05" db="EMBL/GenBank/DDBJ databases">
        <title>Another draft genome of Portunus trituberculatus and its Hox gene families provides insights of decapod evolution.</title>
        <authorList>
            <person name="Jeong J.-H."/>
            <person name="Song I."/>
            <person name="Kim S."/>
            <person name="Choi T."/>
            <person name="Kim D."/>
            <person name="Ryu S."/>
            <person name="Kim W."/>
        </authorList>
    </citation>
    <scope>NUCLEOTIDE SEQUENCE [LARGE SCALE GENOMIC DNA]</scope>
    <source>
        <tissue evidence="2">Muscle</tissue>
    </source>
</reference>
<evidence type="ECO:0000313" key="2">
    <source>
        <dbReference type="EMBL" id="MPD04419.1"/>
    </source>
</evidence>
<organism evidence="2 3">
    <name type="scientific">Portunus trituberculatus</name>
    <name type="common">Swimming crab</name>
    <name type="synonym">Neptunus trituberculatus</name>
    <dbReference type="NCBI Taxonomy" id="210409"/>
    <lineage>
        <taxon>Eukaryota</taxon>
        <taxon>Metazoa</taxon>
        <taxon>Ecdysozoa</taxon>
        <taxon>Arthropoda</taxon>
        <taxon>Crustacea</taxon>
        <taxon>Multicrustacea</taxon>
        <taxon>Malacostraca</taxon>
        <taxon>Eumalacostraca</taxon>
        <taxon>Eucarida</taxon>
        <taxon>Decapoda</taxon>
        <taxon>Pleocyemata</taxon>
        <taxon>Brachyura</taxon>
        <taxon>Eubrachyura</taxon>
        <taxon>Portunoidea</taxon>
        <taxon>Portunidae</taxon>
        <taxon>Portuninae</taxon>
        <taxon>Portunus</taxon>
    </lineage>
</organism>
<keyword evidence="3" id="KW-1185">Reference proteome</keyword>
<keyword evidence="1" id="KW-0812">Transmembrane</keyword>
<feature type="transmembrane region" description="Helical" evidence="1">
    <location>
        <begin position="195"/>
        <end position="212"/>
    </location>
</feature>
<dbReference type="EMBL" id="VSRR010140966">
    <property type="protein sequence ID" value="MPD04419.1"/>
    <property type="molecule type" value="Genomic_DNA"/>
</dbReference>